<evidence type="ECO:0000256" key="1">
    <source>
        <dbReference type="ARBA" id="ARBA00022741"/>
    </source>
</evidence>
<dbReference type="InterPro" id="IPR003593">
    <property type="entry name" value="AAA+_ATPase"/>
</dbReference>
<accession>A0A9W6D129</accession>
<gene>
    <name evidence="5" type="ORF">DAMNIGENAA_13480</name>
</gene>
<evidence type="ECO:0000313" key="5">
    <source>
        <dbReference type="EMBL" id="GLI33915.1"/>
    </source>
</evidence>
<proteinExistence type="predicted"/>
<evidence type="ECO:0000256" key="2">
    <source>
        <dbReference type="ARBA" id="ARBA00022801"/>
    </source>
</evidence>
<dbReference type="EMBL" id="BSDR01000001">
    <property type="protein sequence ID" value="GLI33915.1"/>
    <property type="molecule type" value="Genomic_DNA"/>
</dbReference>
<keyword evidence="6" id="KW-1185">Reference proteome</keyword>
<keyword evidence="3" id="KW-0067">ATP-binding</keyword>
<protein>
    <submittedName>
        <fullName evidence="5">Nucleoside-triphosphatase THEP1</fullName>
    </submittedName>
</protein>
<dbReference type="RefSeq" id="WP_281793190.1">
    <property type="nucleotide sequence ID" value="NZ_BSDR01000001.1"/>
</dbReference>
<dbReference type="Pfam" id="PF03266">
    <property type="entry name" value="NTPase_1"/>
    <property type="match status" value="1"/>
</dbReference>
<evidence type="ECO:0000256" key="3">
    <source>
        <dbReference type="ARBA" id="ARBA00022840"/>
    </source>
</evidence>
<keyword evidence="2" id="KW-0378">Hydrolase</keyword>
<dbReference type="InterPro" id="IPR027417">
    <property type="entry name" value="P-loop_NTPase"/>
</dbReference>
<dbReference type="SUPFAM" id="SSF52540">
    <property type="entry name" value="P-loop containing nucleoside triphosphate hydrolases"/>
    <property type="match status" value="1"/>
</dbReference>
<evidence type="ECO:0000259" key="4">
    <source>
        <dbReference type="SMART" id="SM00382"/>
    </source>
</evidence>
<dbReference type="InterPro" id="IPR004948">
    <property type="entry name" value="Nuc-triphosphatase_THEP1"/>
</dbReference>
<sequence length="181" mass="19788">MNRDSHLRRHVLMTGMPGCGKTTLLKSLAHELRGLRPAGFYTEEIRLQGQRKGFRLVGLNGATGLLAHVDIHGGPRVGKYGVDVHGFEEFLDAQKLDQIATPLVFIDEIGKMECLSARFVDLVRHLLDSSKTVVATVALKGGGLIAEVKQRPDVVLVEVNPGNRDRLVEDLASRVAAFTGR</sequence>
<dbReference type="PANTHER" id="PTHR43146">
    <property type="entry name" value="CANCER-RELATED NUCLEOSIDE-TRIPHOSPHATASE"/>
    <property type="match status" value="1"/>
</dbReference>
<evidence type="ECO:0000313" key="6">
    <source>
        <dbReference type="Proteomes" id="UP001144372"/>
    </source>
</evidence>
<organism evidence="5 6">
    <name type="scientific">Desulforhabdus amnigena</name>
    <dbReference type="NCBI Taxonomy" id="40218"/>
    <lineage>
        <taxon>Bacteria</taxon>
        <taxon>Pseudomonadati</taxon>
        <taxon>Thermodesulfobacteriota</taxon>
        <taxon>Syntrophobacteria</taxon>
        <taxon>Syntrophobacterales</taxon>
        <taxon>Syntrophobacteraceae</taxon>
        <taxon>Desulforhabdus</taxon>
    </lineage>
</organism>
<feature type="domain" description="AAA+ ATPase" evidence="4">
    <location>
        <begin position="7"/>
        <end position="162"/>
    </location>
</feature>
<reference evidence="5" key="1">
    <citation type="submission" date="2022-12" db="EMBL/GenBank/DDBJ databases">
        <title>Reference genome sequencing for broad-spectrum identification of bacterial and archaeal isolates by mass spectrometry.</title>
        <authorList>
            <person name="Sekiguchi Y."/>
            <person name="Tourlousse D.M."/>
        </authorList>
    </citation>
    <scope>NUCLEOTIDE SEQUENCE</scope>
    <source>
        <strain evidence="5">ASRB1</strain>
    </source>
</reference>
<dbReference type="GO" id="GO:0017111">
    <property type="term" value="F:ribonucleoside triphosphate phosphatase activity"/>
    <property type="evidence" value="ECO:0007669"/>
    <property type="project" value="InterPro"/>
</dbReference>
<dbReference type="GO" id="GO:0005524">
    <property type="term" value="F:ATP binding"/>
    <property type="evidence" value="ECO:0007669"/>
    <property type="project" value="UniProtKB-KW"/>
</dbReference>
<dbReference type="AlphaFoldDB" id="A0A9W6D129"/>
<dbReference type="Gene3D" id="3.40.50.300">
    <property type="entry name" value="P-loop containing nucleotide triphosphate hydrolases"/>
    <property type="match status" value="1"/>
</dbReference>
<dbReference type="Proteomes" id="UP001144372">
    <property type="component" value="Unassembled WGS sequence"/>
</dbReference>
<dbReference type="PANTHER" id="PTHR43146:SF1">
    <property type="entry name" value="CANCER-RELATED NUCLEOSIDE-TRIPHOSPHATASE"/>
    <property type="match status" value="1"/>
</dbReference>
<name>A0A9W6D129_9BACT</name>
<dbReference type="SMART" id="SM00382">
    <property type="entry name" value="AAA"/>
    <property type="match status" value="1"/>
</dbReference>
<comment type="caution">
    <text evidence="5">The sequence shown here is derived from an EMBL/GenBank/DDBJ whole genome shotgun (WGS) entry which is preliminary data.</text>
</comment>
<keyword evidence="1" id="KW-0547">Nucleotide-binding</keyword>